<comment type="caution">
    <text evidence="2">The sequence shown here is derived from an EMBL/GenBank/DDBJ whole genome shotgun (WGS) entry which is preliminary data.</text>
</comment>
<name>A0ABT3C556_9MYCO</name>
<keyword evidence="1" id="KW-0732">Signal</keyword>
<feature type="signal peptide" evidence="1">
    <location>
        <begin position="1"/>
        <end position="26"/>
    </location>
</feature>
<dbReference type="EMBL" id="JACKTY010000004">
    <property type="protein sequence ID" value="MCV7224608.1"/>
    <property type="molecule type" value="Genomic_DNA"/>
</dbReference>
<protein>
    <submittedName>
        <fullName evidence="2">Uncharacterized protein</fullName>
    </submittedName>
</protein>
<gene>
    <name evidence="2" type="ORF">H7J73_00915</name>
</gene>
<reference evidence="2 3" key="1">
    <citation type="journal article" date="2022" name="BMC Genomics">
        <title>Comparative genome analysis of mycobacteria focusing on tRNA and non-coding RNA.</title>
        <authorList>
            <person name="Behra P.R.K."/>
            <person name="Pettersson B.M.F."/>
            <person name="Ramesh M."/>
            <person name="Das S."/>
            <person name="Dasgupta S."/>
            <person name="Kirsebom L.A."/>
        </authorList>
    </citation>
    <scope>NUCLEOTIDE SEQUENCE [LARGE SCALE GENOMIC DNA]</scope>
    <source>
        <strain evidence="2 3">DSM 44078</strain>
    </source>
</reference>
<organism evidence="2 3">
    <name type="scientific">Mycolicibacterium komossense</name>
    <dbReference type="NCBI Taxonomy" id="1779"/>
    <lineage>
        <taxon>Bacteria</taxon>
        <taxon>Bacillati</taxon>
        <taxon>Actinomycetota</taxon>
        <taxon>Actinomycetes</taxon>
        <taxon>Mycobacteriales</taxon>
        <taxon>Mycobacteriaceae</taxon>
        <taxon>Mycolicibacterium</taxon>
    </lineage>
</organism>
<dbReference type="Proteomes" id="UP001526201">
    <property type="component" value="Unassembled WGS sequence"/>
</dbReference>
<evidence type="ECO:0000313" key="3">
    <source>
        <dbReference type="Proteomes" id="UP001526201"/>
    </source>
</evidence>
<evidence type="ECO:0000313" key="2">
    <source>
        <dbReference type="EMBL" id="MCV7224608.1"/>
    </source>
</evidence>
<proteinExistence type="predicted"/>
<keyword evidence="3" id="KW-1185">Reference proteome</keyword>
<feature type="chain" id="PRO_5047254849" evidence="1">
    <location>
        <begin position="27"/>
        <end position="65"/>
    </location>
</feature>
<evidence type="ECO:0000256" key="1">
    <source>
        <dbReference type="SAM" id="SignalP"/>
    </source>
</evidence>
<sequence>MHRHATAFRFALAGVFALTLLGAAQASDQAVSTTLGFATAITILAAAFIGWERQVADAESAGLVK</sequence>
<accession>A0ABT3C556</accession>